<feature type="compositionally biased region" description="Acidic residues" evidence="1">
    <location>
        <begin position="393"/>
        <end position="405"/>
    </location>
</feature>
<comment type="caution">
    <text evidence="2">The sequence shown here is derived from an EMBL/GenBank/DDBJ whole genome shotgun (WGS) entry which is preliminary data.</text>
</comment>
<proteinExistence type="predicted"/>
<evidence type="ECO:0000313" key="2">
    <source>
        <dbReference type="EMBL" id="ORY17971.1"/>
    </source>
</evidence>
<keyword evidence="3" id="KW-1185">Reference proteome</keyword>
<dbReference type="Pfam" id="PF08728">
    <property type="entry name" value="CRT10"/>
    <property type="match status" value="1"/>
</dbReference>
<accession>A0A1Y2A642</accession>
<dbReference type="SUPFAM" id="SSF50978">
    <property type="entry name" value="WD40 repeat-like"/>
    <property type="match status" value="1"/>
</dbReference>
<evidence type="ECO:0000256" key="1">
    <source>
        <dbReference type="SAM" id="MobiDB-lite"/>
    </source>
</evidence>
<reference evidence="2 3" key="1">
    <citation type="submission" date="2016-07" db="EMBL/GenBank/DDBJ databases">
        <title>Pervasive Adenine N6-methylation of Active Genes in Fungi.</title>
        <authorList>
            <consortium name="DOE Joint Genome Institute"/>
            <person name="Mondo S.J."/>
            <person name="Dannebaum R.O."/>
            <person name="Kuo R.C."/>
            <person name="Labutti K."/>
            <person name="Haridas S."/>
            <person name="Kuo A."/>
            <person name="Salamov A."/>
            <person name="Ahrendt S.R."/>
            <person name="Lipzen A."/>
            <person name="Sullivan W."/>
            <person name="Andreopoulos W.B."/>
            <person name="Clum A."/>
            <person name="Lindquist E."/>
            <person name="Daum C."/>
            <person name="Ramamoorthy G.K."/>
            <person name="Gryganskyi A."/>
            <person name="Culley D."/>
            <person name="Magnuson J.K."/>
            <person name="James T.Y."/>
            <person name="O'Malley M.A."/>
            <person name="Stajich J.E."/>
            <person name="Spatafora J.W."/>
            <person name="Visel A."/>
            <person name="Grigoriev I.V."/>
        </authorList>
    </citation>
    <scope>NUCLEOTIDE SEQUENCE [LARGE SCALE GENOMIC DNA]</scope>
    <source>
        <strain evidence="2 3">CBS 115471</strain>
    </source>
</reference>
<dbReference type="Proteomes" id="UP000193144">
    <property type="component" value="Unassembled WGS sequence"/>
</dbReference>
<feature type="compositionally biased region" description="Basic and acidic residues" evidence="1">
    <location>
        <begin position="373"/>
        <end position="392"/>
    </location>
</feature>
<sequence>MAPQIRCSFSGVQEGSTRFKTRGDHDKPWLSSWRMELTALSQIYNLYFVACIDKIYVYQPGFPDQRLTNEPALILSPPKSKPGLRGSIDVYHPHSITRLHVDFLGNHEIVLVTCDDGDVIGYSIPSIQREIERLEECPREEDKDPEKMETRVILHRNVERSAWGLAVHREARMVAISSNTHVVSVLAFALARPEDSDLEDDMVPSTESDPSDFPWPRRQNHVLTLPANNNIPSISFDNTGSDPEGRWLMSAVVSGRVQLWDLHRPDEPARTIEIGFCSGLTENDPPNIAPLVCVCSNSRDLPHAAWSTMFVDPRSCRRVSSMDEAVGPRPIRYAPSIWVTETILKSSDRKPETPRISCEKYAPDLIAYTKQEEASTMDQDHNSDEEGNRDAAADEEVDDEDGSEAEDQHEGEQGDELMEIETQLPADAPGQPTGGMPPDLNQIMEDLLGAAGAAAGSLAPGSQTIPVQLNFGTTGTSLTFSVDLGGGGGVNTLYTFGPGLGPGFVPGATNTTASNTIPGNGNAGNTVTGNAATGNATAAAPSPDAFSESEGSDEEVEPPSPTWVPLIPSGGALVPPAPQTDLRSPKRSYCALTGKAIWTDYLPDSAPKSPILITTKDDIFLLQPLSNTNTTHPNGPIVCARNPLFTQPTTTKSSDRLCYTAQIPELGVFIVGSPFAGRVAVFRFTQFDYDSRNDQHGTMNPMSPLPQKQPQPLTQRVYGFRQEYLVPNTKVNLGRLVGFAVGPVQGMLSPAPSELSDAEDINNGMYARQRASSLGGRRWRLMLHYSSHTVLSYDLGGVGGVEETRLGELVV</sequence>
<dbReference type="OrthoDB" id="5591786at2759"/>
<feature type="compositionally biased region" description="Low complexity" evidence="1">
    <location>
        <begin position="519"/>
        <end position="540"/>
    </location>
</feature>
<dbReference type="EMBL" id="MCFA01000009">
    <property type="protein sequence ID" value="ORY17971.1"/>
    <property type="molecule type" value="Genomic_DNA"/>
</dbReference>
<evidence type="ECO:0008006" key="4">
    <source>
        <dbReference type="Google" id="ProtNLM"/>
    </source>
</evidence>
<name>A0A1Y2A642_9PLEO</name>
<dbReference type="STRING" id="1231657.A0A1Y2A642"/>
<protein>
    <recommendedName>
        <fullName evidence="4">WD40-repeat-containing domain protein</fullName>
    </recommendedName>
</protein>
<evidence type="ECO:0000313" key="3">
    <source>
        <dbReference type="Proteomes" id="UP000193144"/>
    </source>
</evidence>
<dbReference type="InterPro" id="IPR014839">
    <property type="entry name" value="Crt10"/>
</dbReference>
<gene>
    <name evidence="2" type="ORF">BCR34DRAFT_554591</name>
</gene>
<feature type="region of interest" description="Disordered" evidence="1">
    <location>
        <begin position="373"/>
        <end position="415"/>
    </location>
</feature>
<feature type="region of interest" description="Disordered" evidence="1">
    <location>
        <begin position="196"/>
        <end position="216"/>
    </location>
</feature>
<dbReference type="AlphaFoldDB" id="A0A1Y2A642"/>
<feature type="region of interest" description="Disordered" evidence="1">
    <location>
        <begin position="515"/>
        <end position="585"/>
    </location>
</feature>
<dbReference type="InterPro" id="IPR036322">
    <property type="entry name" value="WD40_repeat_dom_sf"/>
</dbReference>
<organism evidence="2 3">
    <name type="scientific">Clohesyomyces aquaticus</name>
    <dbReference type="NCBI Taxonomy" id="1231657"/>
    <lineage>
        <taxon>Eukaryota</taxon>
        <taxon>Fungi</taxon>
        <taxon>Dikarya</taxon>
        <taxon>Ascomycota</taxon>
        <taxon>Pezizomycotina</taxon>
        <taxon>Dothideomycetes</taxon>
        <taxon>Pleosporomycetidae</taxon>
        <taxon>Pleosporales</taxon>
        <taxon>Lindgomycetaceae</taxon>
        <taxon>Clohesyomyces</taxon>
    </lineage>
</organism>